<dbReference type="RefSeq" id="WP_006210681.1">
    <property type="nucleotide sequence ID" value="NZ_CP147845.1"/>
</dbReference>
<dbReference type="AlphaFoldDB" id="A0A163M7F9"/>
<dbReference type="GeneID" id="97555605"/>
<proteinExistence type="predicted"/>
<evidence type="ECO:0000313" key="1">
    <source>
        <dbReference type="EMBL" id="KZS48811.1"/>
    </source>
</evidence>
<name>A0A163M7F9_9BACL</name>
<sequence>MMKLILLISIDTVSSRFQNDLLRVCSAAFQKVEDGLLKCILLDYRHCISQLKELKKADKFADFPIICPYAYA</sequence>
<dbReference type="OrthoDB" id="2543325at2"/>
<keyword evidence="2" id="KW-1185">Reference proteome</keyword>
<organism evidence="1 2">
    <name type="scientific">Paenibacillus glucanolyticus</name>
    <dbReference type="NCBI Taxonomy" id="59843"/>
    <lineage>
        <taxon>Bacteria</taxon>
        <taxon>Bacillati</taxon>
        <taxon>Bacillota</taxon>
        <taxon>Bacilli</taxon>
        <taxon>Bacillales</taxon>
        <taxon>Paenibacillaceae</taxon>
        <taxon>Paenibacillus</taxon>
    </lineage>
</organism>
<gene>
    <name evidence="1" type="ORF">AWU65_24170</name>
</gene>
<evidence type="ECO:0000313" key="2">
    <source>
        <dbReference type="Proteomes" id="UP000076796"/>
    </source>
</evidence>
<dbReference type="EMBL" id="LWMH01000001">
    <property type="protein sequence ID" value="KZS48811.1"/>
    <property type="molecule type" value="Genomic_DNA"/>
</dbReference>
<protein>
    <submittedName>
        <fullName evidence="1">Uncharacterized protein</fullName>
    </submittedName>
</protein>
<reference evidence="1" key="1">
    <citation type="journal article" date="2016" name="Genome Announc.">
        <title>Draft genomes of two strains of Paenibacillus glucanolyticus with capability to degrade lignocellulose.</title>
        <authorList>
            <person name="Mathews S.L."/>
            <person name="Pawlak J."/>
            <person name="Grunden A.M."/>
        </authorList>
    </citation>
    <scope>NUCLEOTIDE SEQUENCE [LARGE SCALE GENOMIC DNA]</scope>
    <source>
        <strain evidence="1">SLM1</strain>
    </source>
</reference>
<comment type="caution">
    <text evidence="1">The sequence shown here is derived from an EMBL/GenBank/DDBJ whole genome shotgun (WGS) entry which is preliminary data.</text>
</comment>
<dbReference type="Proteomes" id="UP000076796">
    <property type="component" value="Unassembled WGS sequence"/>
</dbReference>
<accession>A0A163M7F9</accession>